<name>A0A2P4YGK9_9STRA</name>
<dbReference type="Gene3D" id="3.90.830.10">
    <property type="entry name" value="Syntaxin Binding Protein 1, Chain A, domain 2"/>
    <property type="match status" value="1"/>
</dbReference>
<sequence>SVQLQTGDAVQLQRKLAISKDPQANQEQANKTLDVAVVAPPITTMAKRFSYALRAMQLGVAGFIRQANLALGLIPVDRGVAALCHDSVFGELYTRKRGKKMLELAHRQQQKIKMNRAAGVKDGEAVIASAQLSTSADDTDFGCSYRYSYTITVIRQLQGSIGYTLTTIAYLIGIEEADNARESGRSSSRTEATSTTQKVVLNHVDALFGEIRDVNFNLVSNQLMDVAKDLSVLVNS</sequence>
<comment type="caution">
    <text evidence="1">The sequence shown here is derived from an EMBL/GenBank/DDBJ whole genome shotgun (WGS) entry which is preliminary data.</text>
</comment>
<accession>A0A2P4YGK9</accession>
<dbReference type="OrthoDB" id="10262287at2759"/>
<gene>
    <name evidence="1" type="ORF">PHPALM_5754</name>
</gene>
<organism evidence="1 2">
    <name type="scientific">Phytophthora palmivora</name>
    <dbReference type="NCBI Taxonomy" id="4796"/>
    <lineage>
        <taxon>Eukaryota</taxon>
        <taxon>Sar</taxon>
        <taxon>Stramenopiles</taxon>
        <taxon>Oomycota</taxon>
        <taxon>Peronosporomycetes</taxon>
        <taxon>Peronosporales</taxon>
        <taxon>Peronosporaceae</taxon>
        <taxon>Phytophthora</taxon>
    </lineage>
</organism>
<proteinExistence type="predicted"/>
<keyword evidence="2" id="KW-1185">Reference proteome</keyword>
<evidence type="ECO:0000313" key="1">
    <source>
        <dbReference type="EMBL" id="POM76950.1"/>
    </source>
</evidence>
<evidence type="ECO:0000313" key="2">
    <source>
        <dbReference type="Proteomes" id="UP000237271"/>
    </source>
</evidence>
<protein>
    <submittedName>
        <fullName evidence="1">Vacuolar sorting protein</fullName>
    </submittedName>
</protein>
<dbReference type="AlphaFoldDB" id="A0A2P4YGK9"/>
<dbReference type="Proteomes" id="UP000237271">
    <property type="component" value="Unassembled WGS sequence"/>
</dbReference>
<dbReference type="EMBL" id="NCKW01003229">
    <property type="protein sequence ID" value="POM76950.1"/>
    <property type="molecule type" value="Genomic_DNA"/>
</dbReference>
<reference evidence="1 2" key="1">
    <citation type="journal article" date="2017" name="Genome Biol. Evol.">
        <title>Phytophthora megakarya and P. palmivora, closely related causal agents of cacao black pod rot, underwent increases in genome sizes and gene numbers by different mechanisms.</title>
        <authorList>
            <person name="Ali S.S."/>
            <person name="Shao J."/>
            <person name="Lary D.J."/>
            <person name="Kronmiller B."/>
            <person name="Shen D."/>
            <person name="Strem M.D."/>
            <person name="Amoako-Attah I."/>
            <person name="Akrofi A.Y."/>
            <person name="Begoude B.A."/>
            <person name="Ten Hoopen G.M."/>
            <person name="Coulibaly K."/>
            <person name="Kebe B.I."/>
            <person name="Melnick R.L."/>
            <person name="Guiltinan M.J."/>
            <person name="Tyler B.M."/>
            <person name="Meinhardt L.W."/>
            <person name="Bailey B.A."/>
        </authorList>
    </citation>
    <scope>NUCLEOTIDE SEQUENCE [LARGE SCALE GENOMIC DNA]</scope>
    <source>
        <strain evidence="2">sbr112.9</strain>
    </source>
</reference>
<feature type="non-terminal residue" evidence="1">
    <location>
        <position position="1"/>
    </location>
</feature>
<dbReference type="InterPro" id="IPR043127">
    <property type="entry name" value="Sec-1-like_dom3a"/>
</dbReference>